<evidence type="ECO:0000256" key="1">
    <source>
        <dbReference type="ARBA" id="ARBA00023002"/>
    </source>
</evidence>
<dbReference type="InterPro" id="IPR050631">
    <property type="entry name" value="PheA/TfdB_FAD_monoxygenase"/>
</dbReference>
<dbReference type="AlphaFoldDB" id="A0A511DCE7"/>
<dbReference type="RefSeq" id="WP_147103821.1">
    <property type="nucleotide sequence ID" value="NZ_BJVJ01000009.1"/>
</dbReference>
<accession>A0A511DCE7</accession>
<dbReference type="SUPFAM" id="SSF54373">
    <property type="entry name" value="FAD-linked reductases, C-terminal domain"/>
    <property type="match status" value="1"/>
</dbReference>
<protein>
    <submittedName>
        <fullName evidence="4">4-hydroxybenzoate 3-monooxygenase</fullName>
    </submittedName>
</protein>
<dbReference type="PANTHER" id="PTHR43476">
    <property type="entry name" value="3-(3-HYDROXY-PHENYL)PROPIONATE/3-HYDROXYCINNAMIC ACID HYDROXYLASE"/>
    <property type="match status" value="1"/>
</dbReference>
<gene>
    <name evidence="4" type="primary">pobA</name>
    <name evidence="4" type="ORF">PSU4_14350</name>
</gene>
<evidence type="ECO:0000313" key="5">
    <source>
        <dbReference type="Proteomes" id="UP000321685"/>
    </source>
</evidence>
<keyword evidence="2" id="KW-0520">NAD</keyword>
<dbReference type="InterPro" id="IPR002938">
    <property type="entry name" value="FAD-bd"/>
</dbReference>
<dbReference type="Proteomes" id="UP000321685">
    <property type="component" value="Unassembled WGS sequence"/>
</dbReference>
<dbReference type="SUPFAM" id="SSF51905">
    <property type="entry name" value="FAD/NAD(P)-binding domain"/>
    <property type="match status" value="1"/>
</dbReference>
<dbReference type="PANTHER" id="PTHR43476:SF4">
    <property type="entry name" value="BLR0106 PROTEIN"/>
    <property type="match status" value="1"/>
</dbReference>
<keyword evidence="5" id="KW-1185">Reference proteome</keyword>
<dbReference type="EMBL" id="BJVJ01000009">
    <property type="protein sequence ID" value="GEL22481.1"/>
    <property type="molecule type" value="Genomic_DNA"/>
</dbReference>
<dbReference type="GO" id="GO:0004497">
    <property type="term" value="F:monooxygenase activity"/>
    <property type="evidence" value="ECO:0007669"/>
    <property type="project" value="UniProtKB-KW"/>
</dbReference>
<dbReference type="OrthoDB" id="9791689at2"/>
<dbReference type="Pfam" id="PF01494">
    <property type="entry name" value="FAD_binding_3"/>
    <property type="match status" value="1"/>
</dbReference>
<feature type="domain" description="FAD-binding" evidence="3">
    <location>
        <begin position="2"/>
        <end position="338"/>
    </location>
</feature>
<evidence type="ECO:0000259" key="3">
    <source>
        <dbReference type="Pfam" id="PF01494"/>
    </source>
</evidence>
<dbReference type="Gene3D" id="3.50.50.60">
    <property type="entry name" value="FAD/NAD(P)-binding domain"/>
    <property type="match status" value="1"/>
</dbReference>
<evidence type="ECO:0000256" key="2">
    <source>
        <dbReference type="ARBA" id="ARBA00023027"/>
    </source>
</evidence>
<comment type="caution">
    <text evidence="4">The sequence shown here is derived from an EMBL/GenBank/DDBJ whole genome shotgun (WGS) entry which is preliminary data.</text>
</comment>
<proteinExistence type="predicted"/>
<reference evidence="4 5" key="1">
    <citation type="submission" date="2019-07" db="EMBL/GenBank/DDBJ databases">
        <title>Whole genome shotgun sequence of Pseudonocardia sulfidoxydans NBRC 16205.</title>
        <authorList>
            <person name="Hosoyama A."/>
            <person name="Uohara A."/>
            <person name="Ohji S."/>
            <person name="Ichikawa N."/>
        </authorList>
    </citation>
    <scope>NUCLEOTIDE SEQUENCE [LARGE SCALE GENOMIC DNA]</scope>
    <source>
        <strain evidence="4 5">NBRC 16205</strain>
    </source>
</reference>
<dbReference type="GO" id="GO:0071949">
    <property type="term" value="F:FAD binding"/>
    <property type="evidence" value="ECO:0007669"/>
    <property type="project" value="InterPro"/>
</dbReference>
<name>A0A511DCE7_9PSEU</name>
<keyword evidence="1" id="KW-0560">Oxidoreductase</keyword>
<sequence>MRTQVGIVGAGPAGLLLSHMLARRGVDSVVVEARSRSHVEQRVRAGVLEHPTVELLRAEEVGDRMDAQGMPHDGISLLFDDALHHIDFADLVGRGIVVYGQQEVVKDLIAARLRDGGTVEFEAADVALHGLTTDRPSITFTDTAGIVREIECDVVAGCDGFHGVSRRAFAPTVVERTYPFGWLGILAKAAPTRDELVYANSDRGFALYSMRSPEITRLYLQVPADEDAARWSDARIWDELGARLAGIPVNEGPLLERPSVTGMRSMVAEPMRHGRLFLAGDAAHIVPPTGAKGMNLAIADVAVLADALEDLLRRGSSRGVDAYSATCLRRVWRAEQFSSFMTSMLHRYGPDSEHGDAFGRALQLSQLRYTASSRAAATSLAENYTGLPHGGPA</sequence>
<dbReference type="Gene3D" id="3.30.9.10">
    <property type="entry name" value="D-Amino Acid Oxidase, subunit A, domain 2"/>
    <property type="match status" value="1"/>
</dbReference>
<dbReference type="InterPro" id="IPR036188">
    <property type="entry name" value="FAD/NAD-bd_sf"/>
</dbReference>
<dbReference type="NCBIfam" id="NF006091">
    <property type="entry name" value="PRK08243.1"/>
    <property type="match status" value="1"/>
</dbReference>
<evidence type="ECO:0000313" key="4">
    <source>
        <dbReference type="EMBL" id="GEL22481.1"/>
    </source>
</evidence>
<keyword evidence="4" id="KW-0503">Monooxygenase</keyword>
<organism evidence="4 5">
    <name type="scientific">Pseudonocardia sulfidoxydans NBRC 16205</name>
    <dbReference type="NCBI Taxonomy" id="1223511"/>
    <lineage>
        <taxon>Bacteria</taxon>
        <taxon>Bacillati</taxon>
        <taxon>Actinomycetota</taxon>
        <taxon>Actinomycetes</taxon>
        <taxon>Pseudonocardiales</taxon>
        <taxon>Pseudonocardiaceae</taxon>
        <taxon>Pseudonocardia</taxon>
    </lineage>
</organism>
<dbReference type="PRINTS" id="PR00420">
    <property type="entry name" value="RNGMNOXGNASE"/>
</dbReference>